<dbReference type="AlphaFoldDB" id="A0A5E9K9T6"/>
<evidence type="ECO:0000313" key="2">
    <source>
        <dbReference type="Proteomes" id="UP000284767"/>
    </source>
</evidence>
<accession>A0A5E9K9T6</accession>
<sequence length="75" mass="7335">MLFDLGHGVHPASSLFLLNGPPPVQAADDMGDAFISPRGGAADKPSAGPGTGPGAGFLATIPYAPAACMANARSS</sequence>
<reference evidence="1 2" key="1">
    <citation type="submission" date="2017-08" db="EMBL/GenBank/DDBJ databases">
        <authorList>
            <person name="Feschi L."/>
            <person name="Jeukens J."/>
            <person name="Emond-Rheault J.-G."/>
            <person name="Kukavica-Ibrulj I."/>
            <person name="Boyle B."/>
            <person name="Levesque R.C."/>
        </authorList>
    </citation>
    <scope>NUCLEOTIDE SEQUENCE [LARGE SCALE GENOMIC DNA]</scope>
    <source>
        <strain evidence="1 2">PA-W36</strain>
    </source>
</reference>
<dbReference type="Proteomes" id="UP000284767">
    <property type="component" value="Unassembled WGS sequence"/>
</dbReference>
<protein>
    <submittedName>
        <fullName evidence="1">Uncharacterized protein</fullName>
    </submittedName>
</protein>
<evidence type="ECO:0000313" key="1">
    <source>
        <dbReference type="EMBL" id="RPM17117.1"/>
    </source>
</evidence>
<gene>
    <name evidence="1" type="ORF">IPC1295_13210</name>
</gene>
<dbReference type="EMBL" id="NSNE01000006">
    <property type="protein sequence ID" value="RPM17117.1"/>
    <property type="molecule type" value="Genomic_DNA"/>
</dbReference>
<organism evidence="1 2">
    <name type="scientific">Pseudomonas aeruginosa</name>
    <dbReference type="NCBI Taxonomy" id="287"/>
    <lineage>
        <taxon>Bacteria</taxon>
        <taxon>Pseudomonadati</taxon>
        <taxon>Pseudomonadota</taxon>
        <taxon>Gammaproteobacteria</taxon>
        <taxon>Pseudomonadales</taxon>
        <taxon>Pseudomonadaceae</taxon>
        <taxon>Pseudomonas</taxon>
    </lineage>
</organism>
<proteinExistence type="predicted"/>
<name>A0A5E9K9T6_PSEAI</name>
<reference evidence="1 2" key="2">
    <citation type="submission" date="2019-01" db="EMBL/GenBank/DDBJ databases">
        <title>The Pseudomonas aeruginosa pan-genome provides new insights on its population structure, horizontal gene transfer and pathogenicity.</title>
        <authorList>
            <person name="Freschi L."/>
            <person name="Vincent A.T."/>
            <person name="Jeukens J."/>
            <person name="Emond-Rheault J.-G."/>
            <person name="Kukavica-Ibrulj I."/>
            <person name="Dupont M.-J."/>
            <person name="Charette S.J."/>
            <person name="Boyle B."/>
            <person name="Levesque R.C."/>
        </authorList>
    </citation>
    <scope>NUCLEOTIDE SEQUENCE [LARGE SCALE GENOMIC DNA]</scope>
    <source>
        <strain evidence="1 2">PA-W36</strain>
    </source>
</reference>
<comment type="caution">
    <text evidence="1">The sequence shown here is derived from an EMBL/GenBank/DDBJ whole genome shotgun (WGS) entry which is preliminary data.</text>
</comment>